<sequence>MNDNSKTVVALLAGLAAGAALGILFAPDKGGETVDKLSRSLSDLKDRILDRAKDELERLVETSKEYGNSTADAYESAKEGLKEKAVSIKEEVKDSAINTIEQA</sequence>
<feature type="coiled-coil region" evidence="1">
    <location>
        <begin position="49"/>
        <end position="91"/>
    </location>
</feature>
<accession>A0ABT4L0W1</accession>
<keyword evidence="1" id="KW-0175">Coiled coil</keyword>
<keyword evidence="3" id="KW-1185">Reference proteome</keyword>
<dbReference type="InterPro" id="IPR024623">
    <property type="entry name" value="YtxH"/>
</dbReference>
<dbReference type="RefSeq" id="WP_269416474.1">
    <property type="nucleotide sequence ID" value="NZ_JAPWGL010000004.1"/>
</dbReference>
<evidence type="ECO:0000313" key="2">
    <source>
        <dbReference type="EMBL" id="MCZ4224811.1"/>
    </source>
</evidence>
<dbReference type="Proteomes" id="UP001144341">
    <property type="component" value="Unassembled WGS sequence"/>
</dbReference>
<dbReference type="Pfam" id="PF12732">
    <property type="entry name" value="YtxH"/>
    <property type="match status" value="1"/>
</dbReference>
<organism evidence="2 3">
    <name type="scientific">Pedobacter rhodius</name>
    <dbReference type="NCBI Taxonomy" id="3004098"/>
    <lineage>
        <taxon>Bacteria</taxon>
        <taxon>Pseudomonadati</taxon>
        <taxon>Bacteroidota</taxon>
        <taxon>Sphingobacteriia</taxon>
        <taxon>Sphingobacteriales</taxon>
        <taxon>Sphingobacteriaceae</taxon>
        <taxon>Pedobacter</taxon>
    </lineage>
</organism>
<gene>
    <name evidence="2" type="ORF">O0931_15980</name>
</gene>
<reference evidence="2" key="1">
    <citation type="submission" date="2022-12" db="EMBL/GenBank/DDBJ databases">
        <title>Genome sequence of SJ11.</title>
        <authorList>
            <person name="Woo H."/>
        </authorList>
    </citation>
    <scope>NUCLEOTIDE SEQUENCE</scope>
    <source>
        <strain evidence="2">SJ11</strain>
    </source>
</reference>
<name>A0ABT4L0W1_9SPHI</name>
<evidence type="ECO:0000256" key="1">
    <source>
        <dbReference type="SAM" id="Coils"/>
    </source>
</evidence>
<protein>
    <submittedName>
        <fullName evidence="2">YtxH domain-containing protein</fullName>
    </submittedName>
</protein>
<proteinExistence type="predicted"/>
<dbReference type="EMBL" id="JAPWGL010000004">
    <property type="protein sequence ID" value="MCZ4224811.1"/>
    <property type="molecule type" value="Genomic_DNA"/>
</dbReference>
<evidence type="ECO:0000313" key="3">
    <source>
        <dbReference type="Proteomes" id="UP001144341"/>
    </source>
</evidence>
<comment type="caution">
    <text evidence="2">The sequence shown here is derived from an EMBL/GenBank/DDBJ whole genome shotgun (WGS) entry which is preliminary data.</text>
</comment>